<keyword evidence="2" id="KW-1185">Reference proteome</keyword>
<protein>
    <recommendedName>
        <fullName evidence="3">Excreted virulence factor EspC, type VII ESX diderm</fullName>
    </recommendedName>
</protein>
<reference evidence="1" key="1">
    <citation type="submission" date="2021-01" db="EMBL/GenBank/DDBJ databases">
        <title>Whole genome shotgun sequence of Planosporangium flavigriseum NBRC 105377.</title>
        <authorList>
            <person name="Komaki H."/>
            <person name="Tamura T."/>
        </authorList>
    </citation>
    <scope>NUCLEOTIDE SEQUENCE</scope>
    <source>
        <strain evidence="1">NBRC 105377</strain>
    </source>
</reference>
<dbReference type="AlphaFoldDB" id="A0A8J3PKV2"/>
<evidence type="ECO:0000313" key="1">
    <source>
        <dbReference type="EMBL" id="GIG73786.1"/>
    </source>
</evidence>
<name>A0A8J3PKV2_9ACTN</name>
<gene>
    <name evidence="1" type="ORF">Pfl04_21900</name>
</gene>
<dbReference type="RefSeq" id="WP_168072967.1">
    <property type="nucleotide sequence ID" value="NZ_BAAAQJ010000008.1"/>
</dbReference>
<evidence type="ECO:0000313" key="2">
    <source>
        <dbReference type="Proteomes" id="UP000653674"/>
    </source>
</evidence>
<sequence length="100" mass="10360">MALDDFAARFDTAGTDLADAAAALPRHDPGAGAFGAVVTGQLGALGRELHRIYLSALDSRVREAAAHAARLSATADALTRTAARYAEADDSARRRHGEAS</sequence>
<evidence type="ECO:0008006" key="3">
    <source>
        <dbReference type="Google" id="ProtNLM"/>
    </source>
</evidence>
<organism evidence="1 2">
    <name type="scientific">Planosporangium flavigriseum</name>
    <dbReference type="NCBI Taxonomy" id="373681"/>
    <lineage>
        <taxon>Bacteria</taxon>
        <taxon>Bacillati</taxon>
        <taxon>Actinomycetota</taxon>
        <taxon>Actinomycetes</taxon>
        <taxon>Micromonosporales</taxon>
        <taxon>Micromonosporaceae</taxon>
        <taxon>Planosporangium</taxon>
    </lineage>
</organism>
<accession>A0A8J3PKV2</accession>
<proteinExistence type="predicted"/>
<dbReference type="Proteomes" id="UP000653674">
    <property type="component" value="Unassembled WGS sequence"/>
</dbReference>
<dbReference type="EMBL" id="BONU01000011">
    <property type="protein sequence ID" value="GIG73786.1"/>
    <property type="molecule type" value="Genomic_DNA"/>
</dbReference>
<comment type="caution">
    <text evidence="1">The sequence shown here is derived from an EMBL/GenBank/DDBJ whole genome shotgun (WGS) entry which is preliminary data.</text>
</comment>